<dbReference type="PANTHER" id="PTHR31375">
    <property type="match status" value="1"/>
</dbReference>
<comment type="subcellular location">
    <subcellularLocation>
        <location evidence="1">Secreted</location>
        <location evidence="1">Cell wall</location>
    </subcellularLocation>
</comment>
<dbReference type="GO" id="GO:0005975">
    <property type="term" value="P:carbohydrate metabolic process"/>
    <property type="evidence" value="ECO:0007669"/>
    <property type="project" value="InterPro"/>
</dbReference>
<protein>
    <submittedName>
        <fullName evidence="10">Uncharacterized protein</fullName>
    </submittedName>
</protein>
<dbReference type="GO" id="GO:0004650">
    <property type="term" value="F:polygalacturonase activity"/>
    <property type="evidence" value="ECO:0007669"/>
    <property type="project" value="InterPro"/>
</dbReference>
<evidence type="ECO:0000256" key="4">
    <source>
        <dbReference type="ARBA" id="ARBA00022525"/>
    </source>
</evidence>
<name>A0A678THX4_SACSP</name>
<evidence type="ECO:0000256" key="2">
    <source>
        <dbReference type="ARBA" id="ARBA00008834"/>
    </source>
</evidence>
<keyword evidence="6 8" id="KW-0326">Glycosidase</keyword>
<evidence type="ECO:0000256" key="8">
    <source>
        <dbReference type="RuleBase" id="RU361169"/>
    </source>
</evidence>
<keyword evidence="4" id="KW-0964">Secreted</keyword>
<evidence type="ECO:0000256" key="3">
    <source>
        <dbReference type="ARBA" id="ARBA00022512"/>
    </source>
</evidence>
<dbReference type="GO" id="GO:0071555">
    <property type="term" value="P:cell wall organization"/>
    <property type="evidence" value="ECO:0007669"/>
    <property type="project" value="UniProtKB-KW"/>
</dbReference>
<dbReference type="SUPFAM" id="SSF51126">
    <property type="entry name" value="Pectin lyase-like"/>
    <property type="match status" value="1"/>
</dbReference>
<gene>
    <name evidence="10" type="ORF">SS84K11_000006</name>
</gene>
<keyword evidence="7" id="KW-0961">Cell wall biogenesis/degradation</keyword>
<evidence type="ECO:0000256" key="6">
    <source>
        <dbReference type="ARBA" id="ARBA00023295"/>
    </source>
</evidence>
<dbReference type="EMBL" id="MH182534">
    <property type="protein sequence ID" value="AWA45179.1"/>
    <property type="molecule type" value="Genomic_DNA"/>
</dbReference>
<feature type="region of interest" description="Disordered" evidence="9">
    <location>
        <begin position="66"/>
        <end position="89"/>
    </location>
</feature>
<evidence type="ECO:0000256" key="1">
    <source>
        <dbReference type="ARBA" id="ARBA00004191"/>
    </source>
</evidence>
<dbReference type="InterPro" id="IPR011050">
    <property type="entry name" value="Pectin_lyase_fold/virulence"/>
</dbReference>
<reference evidence="10" key="1">
    <citation type="submission" date="2018-04" db="EMBL/GenBank/DDBJ databases">
        <title>Comparative Analysis of Homologous Sequences of Saccharum officinarum and Saccharum spontaneum Reveals Independent Polyploidization Events.</title>
        <authorList>
            <person name="Sharma A."/>
            <person name="Song J."/>
            <person name="Lin Q."/>
            <person name="Singh R."/>
            <person name="Ramos N."/>
            <person name="Wang K."/>
            <person name="Zhang J."/>
            <person name="Ming R."/>
            <person name="Yu Q."/>
        </authorList>
    </citation>
    <scope>NUCLEOTIDE SEQUENCE</scope>
</reference>
<proteinExistence type="inferred from homology"/>
<dbReference type="AlphaFoldDB" id="A0A678THX4"/>
<keyword evidence="5 8" id="KW-0378">Hydrolase</keyword>
<evidence type="ECO:0000313" key="10">
    <source>
        <dbReference type="EMBL" id="AWA45179.1"/>
    </source>
</evidence>
<dbReference type="Gene3D" id="2.160.20.10">
    <property type="entry name" value="Single-stranded right-handed beta-helix, Pectin lyase-like"/>
    <property type="match status" value="1"/>
</dbReference>
<evidence type="ECO:0000256" key="5">
    <source>
        <dbReference type="ARBA" id="ARBA00022801"/>
    </source>
</evidence>
<dbReference type="InterPro" id="IPR012334">
    <property type="entry name" value="Pectin_lyas_fold"/>
</dbReference>
<organism evidence="10">
    <name type="scientific">Saccharum spontaneum</name>
    <name type="common">Wild sugarcane</name>
    <dbReference type="NCBI Taxonomy" id="62335"/>
    <lineage>
        <taxon>Eukaryota</taxon>
        <taxon>Viridiplantae</taxon>
        <taxon>Streptophyta</taxon>
        <taxon>Embryophyta</taxon>
        <taxon>Tracheophyta</taxon>
        <taxon>Spermatophyta</taxon>
        <taxon>Magnoliopsida</taxon>
        <taxon>Liliopsida</taxon>
        <taxon>Poales</taxon>
        <taxon>Poaceae</taxon>
        <taxon>PACMAD clade</taxon>
        <taxon>Panicoideae</taxon>
        <taxon>Andropogonodae</taxon>
        <taxon>Andropogoneae</taxon>
        <taxon>Saccharinae</taxon>
        <taxon>Saccharum</taxon>
        <taxon>Saccharum officinarum species complex</taxon>
    </lineage>
</organism>
<comment type="similarity">
    <text evidence="2 8">Belongs to the glycosyl hydrolase 28 family.</text>
</comment>
<dbReference type="InterPro" id="IPR000743">
    <property type="entry name" value="Glyco_hydro_28"/>
</dbReference>
<evidence type="ECO:0000256" key="9">
    <source>
        <dbReference type="SAM" id="MobiDB-lite"/>
    </source>
</evidence>
<accession>A0A678THX4</accession>
<evidence type="ECO:0000256" key="7">
    <source>
        <dbReference type="ARBA" id="ARBA00023316"/>
    </source>
</evidence>
<dbReference type="Pfam" id="PF00295">
    <property type="entry name" value="Glyco_hydro_28"/>
    <property type="match status" value="1"/>
</dbReference>
<keyword evidence="3" id="KW-0134">Cell wall</keyword>
<sequence length="89" mass="9455">MQPSQVQISDVTFERIEGTSSSRVAVQLLCSEERPCTGVRLDGINLSCGDQPCRSVFSNVRETPGSVLAPAPSPAPAARPPVEEFAVAR</sequence>